<reference evidence="6" key="2">
    <citation type="submission" date="2021-04" db="EMBL/GenBank/DDBJ databases">
        <authorList>
            <person name="Gilroy R."/>
        </authorList>
    </citation>
    <scope>NUCLEOTIDE SEQUENCE</scope>
    <source>
        <strain evidence="6">ChiGjej4B4-7305</strain>
    </source>
</reference>
<evidence type="ECO:0000313" key="6">
    <source>
        <dbReference type="EMBL" id="HIZ37770.1"/>
    </source>
</evidence>
<dbReference type="SUPFAM" id="SSF50486">
    <property type="entry name" value="FMT C-terminal domain-like"/>
    <property type="match status" value="1"/>
</dbReference>
<dbReference type="AlphaFoldDB" id="A0A9D2EI32"/>
<reference evidence="6" key="1">
    <citation type="journal article" date="2021" name="PeerJ">
        <title>Extensive microbial diversity within the chicken gut microbiome revealed by metagenomics and culture.</title>
        <authorList>
            <person name="Gilroy R."/>
            <person name="Ravi A."/>
            <person name="Getino M."/>
            <person name="Pursley I."/>
            <person name="Horton D.L."/>
            <person name="Alikhan N.F."/>
            <person name="Baker D."/>
            <person name="Gharbi K."/>
            <person name="Hall N."/>
            <person name="Watson M."/>
            <person name="Adriaenssens E.M."/>
            <person name="Foster-Nyarko E."/>
            <person name="Jarju S."/>
            <person name="Secka A."/>
            <person name="Antonio M."/>
            <person name="Oren A."/>
            <person name="Chaudhuri R.R."/>
            <person name="La Ragione R."/>
            <person name="Hildebrand F."/>
            <person name="Pallen M.J."/>
        </authorList>
    </citation>
    <scope>NUCLEOTIDE SEQUENCE</scope>
    <source>
        <strain evidence="6">ChiGjej4B4-7305</strain>
    </source>
</reference>
<evidence type="ECO:0000313" key="7">
    <source>
        <dbReference type="Proteomes" id="UP000824037"/>
    </source>
</evidence>
<dbReference type="NCBIfam" id="NF002003">
    <property type="entry name" value="PRK00802.1-3"/>
    <property type="match status" value="1"/>
</dbReference>
<dbReference type="PANTHER" id="PTHR10429:SF0">
    <property type="entry name" value="DNA-3-METHYLADENINE GLYCOSYLASE"/>
    <property type="match status" value="1"/>
</dbReference>
<keyword evidence="3 5" id="KW-0378">Hydrolase</keyword>
<dbReference type="NCBIfam" id="TIGR00567">
    <property type="entry name" value="3mg"/>
    <property type="match status" value="1"/>
</dbReference>
<comment type="caution">
    <text evidence="6">The sequence shown here is derived from an EMBL/GenBank/DDBJ whole genome shotgun (WGS) entry which is preliminary data.</text>
</comment>
<proteinExistence type="inferred from homology"/>
<dbReference type="CDD" id="cd00540">
    <property type="entry name" value="AAG"/>
    <property type="match status" value="1"/>
</dbReference>
<dbReference type="GO" id="GO:0006284">
    <property type="term" value="P:base-excision repair"/>
    <property type="evidence" value="ECO:0007669"/>
    <property type="project" value="InterPro"/>
</dbReference>
<dbReference type="PANTHER" id="PTHR10429">
    <property type="entry name" value="DNA-3-METHYLADENINE GLYCOSYLASE"/>
    <property type="match status" value="1"/>
</dbReference>
<evidence type="ECO:0000256" key="2">
    <source>
        <dbReference type="ARBA" id="ARBA00022763"/>
    </source>
</evidence>
<evidence type="ECO:0000256" key="5">
    <source>
        <dbReference type="HAMAP-Rule" id="MF_00527"/>
    </source>
</evidence>
<dbReference type="EC" id="3.2.2.-" evidence="5"/>
<dbReference type="EMBL" id="DXBY01000319">
    <property type="protein sequence ID" value="HIZ37770.1"/>
    <property type="molecule type" value="Genomic_DNA"/>
</dbReference>
<dbReference type="GO" id="GO:0003677">
    <property type="term" value="F:DNA binding"/>
    <property type="evidence" value="ECO:0007669"/>
    <property type="project" value="InterPro"/>
</dbReference>
<comment type="similarity">
    <text evidence="1 5">Belongs to the DNA glycosylase MPG family.</text>
</comment>
<keyword evidence="2 5" id="KW-0227">DNA damage</keyword>
<organism evidence="6 7">
    <name type="scientific">Candidatus Ruania gallistercoris</name>
    <dbReference type="NCBI Taxonomy" id="2838746"/>
    <lineage>
        <taxon>Bacteria</taxon>
        <taxon>Bacillati</taxon>
        <taxon>Actinomycetota</taxon>
        <taxon>Actinomycetes</taxon>
        <taxon>Micrococcales</taxon>
        <taxon>Ruaniaceae</taxon>
        <taxon>Ruania</taxon>
    </lineage>
</organism>
<protein>
    <recommendedName>
        <fullName evidence="5">Putative 3-methyladenine DNA glycosylase</fullName>
        <ecNumber evidence="5">3.2.2.-</ecNumber>
    </recommendedName>
</protein>
<dbReference type="Pfam" id="PF02245">
    <property type="entry name" value="Pur_DNA_glyco"/>
    <property type="match status" value="1"/>
</dbReference>
<sequence length="212" mass="22393">MTSPLDLTRPATEVAPLLLGAVLTCGLGEEAVSVRLTEVEAYMGTADPGSHAYRGRTARTATMFGPPGHLYVYRHLGLHHCMNLVCAPDGEASAVLLRSGEVVAGVATARRRRQAAGVCRTDVDLARGPARLTVALALTHADDGVAVGCSEPGDRGLLLTGAGQVGAEQISTGPRVGVSGPGGEERFPWRFWLTGDEQVSAYRPGQVRRRRR</sequence>
<gene>
    <name evidence="6" type="ORF">H9815_18495</name>
</gene>
<evidence type="ECO:0000256" key="1">
    <source>
        <dbReference type="ARBA" id="ARBA00009232"/>
    </source>
</evidence>
<accession>A0A9D2EI32</accession>
<name>A0A9D2EI32_9MICO</name>
<dbReference type="Gene3D" id="3.10.300.10">
    <property type="entry name" value="Methylpurine-DNA glycosylase (MPG)"/>
    <property type="match status" value="1"/>
</dbReference>
<dbReference type="HAMAP" id="MF_00527">
    <property type="entry name" value="3MGH"/>
    <property type="match status" value="1"/>
</dbReference>
<evidence type="ECO:0000256" key="3">
    <source>
        <dbReference type="ARBA" id="ARBA00022801"/>
    </source>
</evidence>
<dbReference type="InterPro" id="IPR003180">
    <property type="entry name" value="MPG"/>
</dbReference>
<dbReference type="InterPro" id="IPR011034">
    <property type="entry name" value="Formyl_transferase-like_C_sf"/>
</dbReference>
<keyword evidence="6" id="KW-0326">Glycosidase</keyword>
<evidence type="ECO:0000256" key="4">
    <source>
        <dbReference type="ARBA" id="ARBA00023204"/>
    </source>
</evidence>
<dbReference type="GO" id="GO:0003905">
    <property type="term" value="F:alkylbase DNA N-glycosylase activity"/>
    <property type="evidence" value="ECO:0007669"/>
    <property type="project" value="InterPro"/>
</dbReference>
<keyword evidence="4 5" id="KW-0234">DNA repair</keyword>
<dbReference type="InterPro" id="IPR036995">
    <property type="entry name" value="MPG_sf"/>
</dbReference>
<dbReference type="Proteomes" id="UP000824037">
    <property type="component" value="Unassembled WGS sequence"/>
</dbReference>